<gene>
    <name evidence="2" type="ORF">SAMN04515678_11321</name>
</gene>
<evidence type="ECO:0000256" key="1">
    <source>
        <dbReference type="SAM" id="Phobius"/>
    </source>
</evidence>
<evidence type="ECO:0000313" key="3">
    <source>
        <dbReference type="Proteomes" id="UP000325289"/>
    </source>
</evidence>
<dbReference type="RefSeq" id="WP_223163126.1">
    <property type="nucleotide sequence ID" value="NZ_FOMS01000013.1"/>
</dbReference>
<keyword evidence="3" id="KW-1185">Reference proteome</keyword>
<keyword evidence="1" id="KW-1133">Transmembrane helix</keyword>
<dbReference type="EMBL" id="FOMS01000013">
    <property type="protein sequence ID" value="SFE65313.1"/>
    <property type="molecule type" value="Genomic_DNA"/>
</dbReference>
<dbReference type="Proteomes" id="UP000325289">
    <property type="component" value="Unassembled WGS sequence"/>
</dbReference>
<keyword evidence="1" id="KW-0472">Membrane</keyword>
<proteinExistence type="predicted"/>
<evidence type="ECO:0000313" key="2">
    <source>
        <dbReference type="EMBL" id="SFE65313.1"/>
    </source>
</evidence>
<name>A0A1I2CBY5_9RHOB</name>
<feature type="transmembrane region" description="Helical" evidence="1">
    <location>
        <begin position="49"/>
        <end position="75"/>
    </location>
</feature>
<protein>
    <submittedName>
        <fullName evidence="2">Holin-X, holin superfamily III</fullName>
    </submittedName>
</protein>
<accession>A0A1I2CBY5</accession>
<sequence length="117" mass="12732">MAIFAYYQALLRRKVRGAMFSLTGGIFLLIGVAFLTAALWILLVEWRSALFAATVIGLVFCAIGFIAMGIGAIVGRLRVRHVPPMHRAAAGAPLLQLLEGFLVGIDAGRRSRRPPRE</sequence>
<reference evidence="2 3" key="1">
    <citation type="submission" date="2016-10" db="EMBL/GenBank/DDBJ databases">
        <authorList>
            <person name="Varghese N."/>
            <person name="Submissions S."/>
        </authorList>
    </citation>
    <scope>NUCLEOTIDE SEQUENCE [LARGE SCALE GENOMIC DNA]</scope>
    <source>
        <strain evidence="3">YIM D21,KCTC 23444,ACCC 10710</strain>
    </source>
</reference>
<keyword evidence="1" id="KW-0812">Transmembrane</keyword>
<feature type="transmembrane region" description="Helical" evidence="1">
    <location>
        <begin position="20"/>
        <end position="43"/>
    </location>
</feature>
<dbReference type="AlphaFoldDB" id="A0A1I2CBY5"/>
<organism evidence="2 3">
    <name type="scientific">Roseivivax sediminis</name>
    <dbReference type="NCBI Taxonomy" id="936889"/>
    <lineage>
        <taxon>Bacteria</taxon>
        <taxon>Pseudomonadati</taxon>
        <taxon>Pseudomonadota</taxon>
        <taxon>Alphaproteobacteria</taxon>
        <taxon>Rhodobacterales</taxon>
        <taxon>Roseobacteraceae</taxon>
        <taxon>Roseivivax</taxon>
    </lineage>
</organism>